<sequence length="131" mass="14655">MAYIQAEKIDPNFEATFGKLLFQRIKYQDYERDIEGNEILDQVTASHLELYSSVQHGEIAVVLTGDVQGDFKYGDEVKMEGITIDPYAIVQDTSGFNVNKGFSTKIKSLVKVTKAATRTSVPSQNNNKSEK</sequence>
<dbReference type="InterPro" id="IPR038620">
    <property type="entry name" value="YdcP-like_sf"/>
</dbReference>
<dbReference type="InterPro" id="IPR010365">
    <property type="entry name" value="DUF961"/>
</dbReference>
<protein>
    <submittedName>
        <fullName evidence="1">DUF961 family protein</fullName>
    </submittedName>
</protein>
<accession>A0ABW4DNS5</accession>
<evidence type="ECO:0000313" key="1">
    <source>
        <dbReference type="EMBL" id="MFD1464991.1"/>
    </source>
</evidence>
<dbReference type="Proteomes" id="UP001597244">
    <property type="component" value="Unassembled WGS sequence"/>
</dbReference>
<reference evidence="2" key="1">
    <citation type="journal article" date="2019" name="Int. J. Syst. Evol. Microbiol.">
        <title>The Global Catalogue of Microorganisms (GCM) 10K type strain sequencing project: providing services to taxonomists for standard genome sequencing and annotation.</title>
        <authorList>
            <consortium name="The Broad Institute Genomics Platform"/>
            <consortium name="The Broad Institute Genome Sequencing Center for Infectious Disease"/>
            <person name="Wu L."/>
            <person name="Ma J."/>
        </authorList>
    </citation>
    <scope>NUCLEOTIDE SEQUENCE [LARGE SCALE GENOMIC DNA]</scope>
    <source>
        <strain evidence="2">CCM 8951</strain>
    </source>
</reference>
<comment type="caution">
    <text evidence="1">The sequence shown here is derived from an EMBL/GenBank/DDBJ whole genome shotgun (WGS) entry which is preliminary data.</text>
</comment>
<proteinExistence type="predicted"/>
<dbReference type="RefSeq" id="WP_125576418.1">
    <property type="nucleotide sequence ID" value="NZ_JBHTOF010000022.1"/>
</dbReference>
<dbReference type="Pfam" id="PF06125">
    <property type="entry name" value="DUF961"/>
    <property type="match status" value="1"/>
</dbReference>
<keyword evidence="2" id="KW-1185">Reference proteome</keyword>
<evidence type="ECO:0000313" key="2">
    <source>
        <dbReference type="Proteomes" id="UP001597244"/>
    </source>
</evidence>
<gene>
    <name evidence="1" type="ORF">ACFQ4L_02655</name>
</gene>
<dbReference type="EMBL" id="JBHTOF010000022">
    <property type="protein sequence ID" value="MFD1464991.1"/>
    <property type="molecule type" value="Genomic_DNA"/>
</dbReference>
<organism evidence="1 2">
    <name type="scientific">Lapidilactobacillus mulanensis</name>
    <dbReference type="NCBI Taxonomy" id="2485999"/>
    <lineage>
        <taxon>Bacteria</taxon>
        <taxon>Bacillati</taxon>
        <taxon>Bacillota</taxon>
        <taxon>Bacilli</taxon>
        <taxon>Lactobacillales</taxon>
        <taxon>Lactobacillaceae</taxon>
        <taxon>Lapidilactobacillus</taxon>
    </lineage>
</organism>
<name>A0ABW4DNS5_9LACO</name>
<dbReference type="Gene3D" id="2.40.50.390">
    <property type="entry name" value="Conjugative transposon protein, DUF961"/>
    <property type="match status" value="1"/>
</dbReference>